<evidence type="ECO:0000313" key="4">
    <source>
        <dbReference type="Proteomes" id="UP000275727"/>
    </source>
</evidence>
<gene>
    <name evidence="3" type="ORF">DFR51_1379</name>
    <name evidence="2" type="ORF">SmB9_24500</name>
</gene>
<evidence type="ECO:0000313" key="2">
    <source>
        <dbReference type="EMBL" id="BBE34792.1"/>
    </source>
</evidence>
<dbReference type="EMBL" id="AP018711">
    <property type="protein sequence ID" value="BBE34792.1"/>
    <property type="molecule type" value="Genomic_DNA"/>
</dbReference>
<proteinExistence type="predicted"/>
<evidence type="ECO:0000313" key="3">
    <source>
        <dbReference type="EMBL" id="RKS91808.1"/>
    </source>
</evidence>
<sequence length="124" mass="12841">MARRILGTVAGVIVAMLVVSVMDYVSRMLTPDAAAMPAQGFAAVPTTSKVVMALGWLLATLIGGFIAVRIARWVPAVWVVAGLIVAACLYNGFTIPGVPLWMQIASVIAPVIGALIVRGVAKPA</sequence>
<keyword evidence="5" id="KW-1185">Reference proteome</keyword>
<dbReference type="Proteomes" id="UP000276029">
    <property type="component" value="Unassembled WGS sequence"/>
</dbReference>
<feature type="transmembrane region" description="Helical" evidence="1">
    <location>
        <begin position="5"/>
        <end position="26"/>
    </location>
</feature>
<keyword evidence="1" id="KW-0472">Membrane</keyword>
<evidence type="ECO:0000313" key="5">
    <source>
        <dbReference type="Proteomes" id="UP000276029"/>
    </source>
</evidence>
<accession>A0AAD1D6I0</accession>
<dbReference type="EMBL" id="RBWX01000007">
    <property type="protein sequence ID" value="RKS91808.1"/>
    <property type="molecule type" value="Genomic_DNA"/>
</dbReference>
<dbReference type="KEGG" id="smic:SmB9_24500"/>
<dbReference type="Proteomes" id="UP000275727">
    <property type="component" value="Chromosome"/>
</dbReference>
<protein>
    <submittedName>
        <fullName evidence="2">Uncharacterized protein</fullName>
    </submittedName>
</protein>
<keyword evidence="1" id="KW-0812">Transmembrane</keyword>
<reference evidence="2 4" key="1">
    <citation type="submission" date="2018-06" db="EMBL/GenBank/DDBJ databases">
        <title>Complete Genome Sequence of the Microcystin-Degrading Bacterium Sphingosinicella microcystinivorans Strain B-9.</title>
        <authorList>
            <person name="Jin H."/>
            <person name="Nishizawa T."/>
            <person name="Guo Y."/>
            <person name="Nishizawa A."/>
            <person name="Park H."/>
            <person name="Kato H."/>
            <person name="Tsuji K."/>
            <person name="Harada K."/>
        </authorList>
    </citation>
    <scope>NUCLEOTIDE SEQUENCE [LARGE SCALE GENOMIC DNA]</scope>
    <source>
        <strain evidence="2 4">B9</strain>
    </source>
</reference>
<feature type="transmembrane region" description="Helical" evidence="1">
    <location>
        <begin position="46"/>
        <end position="68"/>
    </location>
</feature>
<reference evidence="3 5" key="2">
    <citation type="submission" date="2018-10" db="EMBL/GenBank/DDBJ databases">
        <title>Genomic Encyclopedia of Type Strains, Phase IV (KMG-IV): sequencing the most valuable type-strain genomes for metagenomic binning, comparative biology and taxonomic classification.</title>
        <authorList>
            <person name="Goeker M."/>
        </authorList>
    </citation>
    <scope>NUCLEOTIDE SEQUENCE [LARGE SCALE GENOMIC DNA]</scope>
    <source>
        <strain evidence="3 5">DSM 19791</strain>
    </source>
</reference>
<feature type="transmembrane region" description="Helical" evidence="1">
    <location>
        <begin position="75"/>
        <end position="94"/>
    </location>
</feature>
<keyword evidence="1" id="KW-1133">Transmembrane helix</keyword>
<name>A0AAD1D6I0_SPHMI</name>
<organism evidence="2 4">
    <name type="scientific">Sphingosinicella microcystinivorans</name>
    <dbReference type="NCBI Taxonomy" id="335406"/>
    <lineage>
        <taxon>Bacteria</taxon>
        <taxon>Pseudomonadati</taxon>
        <taxon>Pseudomonadota</taxon>
        <taxon>Alphaproteobacteria</taxon>
        <taxon>Sphingomonadales</taxon>
        <taxon>Sphingosinicellaceae</taxon>
        <taxon>Sphingosinicella</taxon>
    </lineage>
</organism>
<dbReference type="AlphaFoldDB" id="A0AAD1D6I0"/>
<evidence type="ECO:0000256" key="1">
    <source>
        <dbReference type="SAM" id="Phobius"/>
    </source>
</evidence>
<feature type="transmembrane region" description="Helical" evidence="1">
    <location>
        <begin position="100"/>
        <end position="121"/>
    </location>
</feature>
<dbReference type="RefSeq" id="WP_126494751.1">
    <property type="nucleotide sequence ID" value="NZ_AP018711.1"/>
</dbReference>